<dbReference type="SMART" id="SM00283">
    <property type="entry name" value="MA"/>
    <property type="match status" value="1"/>
</dbReference>
<dbReference type="SUPFAM" id="SSF58104">
    <property type="entry name" value="Methyl-accepting chemotaxis protein (MCP) signaling domain"/>
    <property type="match status" value="1"/>
</dbReference>
<dbReference type="CDD" id="cd06225">
    <property type="entry name" value="HAMP"/>
    <property type="match status" value="1"/>
</dbReference>
<accession>A0AAQ1GF04</accession>
<feature type="region of interest" description="Disordered" evidence="12">
    <location>
        <begin position="106"/>
        <end position="132"/>
    </location>
</feature>
<dbReference type="InterPro" id="IPR004090">
    <property type="entry name" value="Chemotax_Me-accpt_rcpt"/>
</dbReference>
<dbReference type="InterPro" id="IPR004089">
    <property type="entry name" value="MCPsignal_dom"/>
</dbReference>
<evidence type="ECO:0000256" key="8">
    <source>
        <dbReference type="ARBA" id="ARBA00023136"/>
    </source>
</evidence>
<evidence type="ECO:0000313" key="16">
    <source>
        <dbReference type="EMBL" id="SEJ58842.1"/>
    </source>
</evidence>
<keyword evidence="5" id="KW-0997">Cell inner membrane</keyword>
<keyword evidence="4" id="KW-0145">Chemotaxis</keyword>
<evidence type="ECO:0000256" key="3">
    <source>
        <dbReference type="ARBA" id="ARBA00022481"/>
    </source>
</evidence>
<keyword evidence="3" id="KW-0488">Methylation</keyword>
<comment type="subcellular location">
    <subcellularLocation>
        <location evidence="1">Cell inner membrane</location>
        <topology evidence="1">Multi-pass membrane protein</topology>
    </subcellularLocation>
</comment>
<gene>
    <name evidence="16" type="ORF">SAMN05216550_106101</name>
</gene>
<dbReference type="GO" id="GO:0004888">
    <property type="term" value="F:transmembrane signaling receptor activity"/>
    <property type="evidence" value="ECO:0007669"/>
    <property type="project" value="InterPro"/>
</dbReference>
<dbReference type="PANTHER" id="PTHR43531">
    <property type="entry name" value="PROTEIN ICFG"/>
    <property type="match status" value="1"/>
</dbReference>
<dbReference type="FunFam" id="1.10.287.950:FF:000001">
    <property type="entry name" value="Methyl-accepting chemotaxis sensory transducer"/>
    <property type="match status" value="1"/>
</dbReference>
<evidence type="ECO:0000259" key="14">
    <source>
        <dbReference type="PROSITE" id="PS50111"/>
    </source>
</evidence>
<dbReference type="InterPro" id="IPR003122">
    <property type="entry name" value="Tar_rcpt_lig-bd"/>
</dbReference>
<dbReference type="PANTHER" id="PTHR43531:SF14">
    <property type="entry name" value="METHYL-ACCEPTING CHEMOTAXIS PROTEIN I-RELATED"/>
    <property type="match status" value="1"/>
</dbReference>
<dbReference type="EMBL" id="FNZM01000006">
    <property type="protein sequence ID" value="SEJ58842.1"/>
    <property type="molecule type" value="Genomic_DNA"/>
</dbReference>
<sequence length="574" mass="58539">MRNLTIRAGLLAVLCTFAAMLVIGAVVGVGMIGRADDAANRVNLAAGAGALADAIGGHSARAQATLARAYAALKEQNDTSARDTALAAARDLVTQAAHDAETLRANAPAAEASSGSASDSSTNTASNTASSAASDTAASAQSARRAAVLDAQAAMNTVLTRAADALQTGDTAAYATLATGEMAQTGTQLAASIAAFHADKDAAVRATLARGEREHDWVMAMVAVGLTGALALVVVTHLALRRLVTAPLAVAVEALNQIAANNLAVPIATGGRNEIGQLLDAMRRMQEGLTLTVSNVRACCDAINTGAREIAAGNLDLSSRTEQQSASLEQTAASTEQLTATVRQNAEHASEASSLAARSAEVAQRGGRVVEEAMETMEAITRSSGKIADITGIIDGIAFQTNILALNASVEAARAGEQGRGFAVVAGEVRNLAQRSAAAAREIKSLIDESVEDVRGGRARVTEAGATMAEVVASIERVSGLMKEIASATVEQSAGIEQVEQAVTQMDQVTQQNAALVEEAAAAAGSLEQQANLMADAVATFRLRSDGAMSARARQWTSEAAIESAGEAQPEFAA</sequence>
<dbReference type="PROSITE" id="PS50885">
    <property type="entry name" value="HAMP"/>
    <property type="match status" value="1"/>
</dbReference>
<evidence type="ECO:0000256" key="11">
    <source>
        <dbReference type="PROSITE-ProRule" id="PRU00284"/>
    </source>
</evidence>
<keyword evidence="8 13" id="KW-0472">Membrane</keyword>
<dbReference type="GO" id="GO:0006935">
    <property type="term" value="P:chemotaxis"/>
    <property type="evidence" value="ECO:0007669"/>
    <property type="project" value="UniProtKB-KW"/>
</dbReference>
<dbReference type="GO" id="GO:0007165">
    <property type="term" value="P:signal transduction"/>
    <property type="evidence" value="ECO:0007669"/>
    <property type="project" value="UniProtKB-KW"/>
</dbReference>
<dbReference type="Pfam" id="PF00015">
    <property type="entry name" value="MCPsignal"/>
    <property type="match status" value="1"/>
</dbReference>
<evidence type="ECO:0000256" key="5">
    <source>
        <dbReference type="ARBA" id="ARBA00022519"/>
    </source>
</evidence>
<evidence type="ECO:0000256" key="1">
    <source>
        <dbReference type="ARBA" id="ARBA00004429"/>
    </source>
</evidence>
<dbReference type="Pfam" id="PF02203">
    <property type="entry name" value="TarH"/>
    <property type="match status" value="1"/>
</dbReference>
<keyword evidence="7 13" id="KW-1133">Transmembrane helix</keyword>
<dbReference type="InterPro" id="IPR003660">
    <property type="entry name" value="HAMP_dom"/>
</dbReference>
<evidence type="ECO:0000259" key="15">
    <source>
        <dbReference type="PROSITE" id="PS50885"/>
    </source>
</evidence>
<dbReference type="GO" id="GO:0005886">
    <property type="term" value="C:plasma membrane"/>
    <property type="evidence" value="ECO:0007669"/>
    <property type="project" value="UniProtKB-SubCell"/>
</dbReference>
<evidence type="ECO:0000256" key="13">
    <source>
        <dbReference type="SAM" id="Phobius"/>
    </source>
</evidence>
<evidence type="ECO:0000256" key="4">
    <source>
        <dbReference type="ARBA" id="ARBA00022500"/>
    </source>
</evidence>
<evidence type="ECO:0000256" key="12">
    <source>
        <dbReference type="SAM" id="MobiDB-lite"/>
    </source>
</evidence>
<organism evidence="16 17">
    <name type="scientific">Paraburkholderia tropica</name>
    <dbReference type="NCBI Taxonomy" id="92647"/>
    <lineage>
        <taxon>Bacteria</taxon>
        <taxon>Pseudomonadati</taxon>
        <taxon>Pseudomonadota</taxon>
        <taxon>Betaproteobacteria</taxon>
        <taxon>Burkholderiales</taxon>
        <taxon>Burkholderiaceae</taxon>
        <taxon>Paraburkholderia</taxon>
    </lineage>
</organism>
<keyword evidence="9 11" id="KW-0807">Transducer</keyword>
<evidence type="ECO:0000256" key="7">
    <source>
        <dbReference type="ARBA" id="ARBA00022989"/>
    </source>
</evidence>
<reference evidence="16 17" key="1">
    <citation type="submission" date="2016-10" db="EMBL/GenBank/DDBJ databases">
        <authorList>
            <person name="Varghese N."/>
            <person name="Submissions S."/>
        </authorList>
    </citation>
    <scope>NUCLEOTIDE SEQUENCE [LARGE SCALE GENOMIC DNA]</scope>
    <source>
        <strain evidence="16 17">LMG 22274</strain>
    </source>
</reference>
<evidence type="ECO:0000256" key="10">
    <source>
        <dbReference type="ARBA" id="ARBA00029447"/>
    </source>
</evidence>
<dbReference type="Proteomes" id="UP000183529">
    <property type="component" value="Unassembled WGS sequence"/>
</dbReference>
<dbReference type="RefSeq" id="WP_074983144.1">
    <property type="nucleotide sequence ID" value="NZ_CADFGN010000006.1"/>
</dbReference>
<name>A0AAQ1GF04_9BURK</name>
<evidence type="ECO:0000256" key="6">
    <source>
        <dbReference type="ARBA" id="ARBA00022692"/>
    </source>
</evidence>
<dbReference type="Pfam" id="PF00672">
    <property type="entry name" value="HAMP"/>
    <property type="match status" value="1"/>
</dbReference>
<proteinExistence type="inferred from homology"/>
<dbReference type="InterPro" id="IPR051310">
    <property type="entry name" value="MCP_chemotaxis"/>
</dbReference>
<feature type="transmembrane region" description="Helical" evidence="13">
    <location>
        <begin position="217"/>
        <end position="240"/>
    </location>
</feature>
<dbReference type="SMART" id="SM00304">
    <property type="entry name" value="HAMP"/>
    <property type="match status" value="1"/>
</dbReference>
<comment type="similarity">
    <text evidence="10">Belongs to the methyl-accepting chemotaxis (MCP) protein family.</text>
</comment>
<feature type="domain" description="Methyl-accepting transducer" evidence="14">
    <location>
        <begin position="299"/>
        <end position="528"/>
    </location>
</feature>
<comment type="caution">
    <text evidence="16">The sequence shown here is derived from an EMBL/GenBank/DDBJ whole genome shotgun (WGS) entry which is preliminary data.</text>
</comment>
<evidence type="ECO:0000256" key="2">
    <source>
        <dbReference type="ARBA" id="ARBA00022475"/>
    </source>
</evidence>
<evidence type="ECO:0000256" key="9">
    <source>
        <dbReference type="ARBA" id="ARBA00023224"/>
    </source>
</evidence>
<keyword evidence="2" id="KW-1003">Cell membrane</keyword>
<keyword evidence="6 13" id="KW-0812">Transmembrane</keyword>
<dbReference type="PROSITE" id="PS50111">
    <property type="entry name" value="CHEMOTAXIS_TRANSDUC_2"/>
    <property type="match status" value="1"/>
</dbReference>
<dbReference type="AlphaFoldDB" id="A0AAQ1GF04"/>
<dbReference type="PRINTS" id="PR00260">
    <property type="entry name" value="CHEMTRNSDUCR"/>
</dbReference>
<dbReference type="Gene3D" id="1.10.287.950">
    <property type="entry name" value="Methyl-accepting chemotaxis protein"/>
    <property type="match status" value="1"/>
</dbReference>
<protein>
    <submittedName>
        <fullName evidence="16">Methyl-accepting chemotaxis sensory transducer with TarH sensor</fullName>
    </submittedName>
</protein>
<evidence type="ECO:0000313" key="17">
    <source>
        <dbReference type="Proteomes" id="UP000183529"/>
    </source>
</evidence>
<feature type="domain" description="HAMP" evidence="15">
    <location>
        <begin position="242"/>
        <end position="294"/>
    </location>
</feature>